<dbReference type="Gene3D" id="3.50.50.60">
    <property type="entry name" value="FAD/NAD(P)-binding domain"/>
    <property type="match status" value="1"/>
</dbReference>
<dbReference type="InterPro" id="IPR006076">
    <property type="entry name" value="FAD-dep_OxRdtase"/>
</dbReference>
<organism evidence="3 4">
    <name type="scientific">Clostridium perfringens (strain 13 / Type A)</name>
    <dbReference type="NCBI Taxonomy" id="195102"/>
    <lineage>
        <taxon>Bacteria</taxon>
        <taxon>Bacillati</taxon>
        <taxon>Bacillota</taxon>
        <taxon>Clostridia</taxon>
        <taxon>Eubacteriales</taxon>
        <taxon>Clostridiaceae</taxon>
        <taxon>Clostridium</taxon>
    </lineage>
</organism>
<accession>Q8XNC9</accession>
<name>Q8XNC9_CLOPE</name>
<proteinExistence type="predicted"/>
<dbReference type="PANTHER" id="PTHR42720">
    <property type="entry name" value="GLYCEROL-3-PHOSPHATE DEHYDROGENASE"/>
    <property type="match status" value="1"/>
</dbReference>
<dbReference type="AlphaFoldDB" id="Q8XNC9"/>
<evidence type="ECO:0008006" key="5">
    <source>
        <dbReference type="Google" id="ProtNLM"/>
    </source>
</evidence>
<dbReference type="STRING" id="195102.gene:10489665"/>
<gene>
    <name evidence="3" type="ordered locus">CPE0409</name>
</gene>
<dbReference type="KEGG" id="cpe:CPE0409"/>
<dbReference type="InterPro" id="IPR036188">
    <property type="entry name" value="FAD/NAD-bd_sf"/>
</dbReference>
<dbReference type="RefSeq" id="WP_011009789.1">
    <property type="nucleotide sequence ID" value="NC_003366.1"/>
</dbReference>
<dbReference type="SUPFAM" id="SSF51905">
    <property type="entry name" value="FAD/NAD(P)-binding domain"/>
    <property type="match status" value="1"/>
</dbReference>
<evidence type="ECO:0000259" key="1">
    <source>
        <dbReference type="Pfam" id="PF01266"/>
    </source>
</evidence>
<dbReference type="HOGENOM" id="CLU_024775_3_1_9"/>
<protein>
    <recommendedName>
        <fullName evidence="5">NAD(P)/FAD-dependent oxidoreductase</fullName>
    </recommendedName>
</protein>
<dbReference type="InterPro" id="IPR052745">
    <property type="entry name" value="G3P_Oxidase/Oxidoreductase"/>
</dbReference>
<dbReference type="InterPro" id="IPR041854">
    <property type="entry name" value="BFD-like_2Fe2S-bd_dom_sf"/>
</dbReference>
<dbReference type="CDD" id="cd19946">
    <property type="entry name" value="GlpA-like_Fer2_BFD-like"/>
    <property type="match status" value="1"/>
</dbReference>
<dbReference type="PANTHER" id="PTHR42720:SF1">
    <property type="entry name" value="GLYCEROL 3-PHOSPHATE OXIDASE"/>
    <property type="match status" value="1"/>
</dbReference>
<feature type="domain" description="FAD dependent oxidoreductase" evidence="1">
    <location>
        <begin position="3"/>
        <end position="350"/>
    </location>
</feature>
<dbReference type="Gene3D" id="1.10.10.1100">
    <property type="entry name" value="BFD-like [2Fe-2S]-binding domain"/>
    <property type="match status" value="1"/>
</dbReference>
<feature type="domain" description="BFD-like [2Fe-2S]-binding" evidence="2">
    <location>
        <begin position="395"/>
        <end position="448"/>
    </location>
</feature>
<dbReference type="Gene3D" id="3.30.9.10">
    <property type="entry name" value="D-Amino Acid Oxidase, subunit A, domain 2"/>
    <property type="match status" value="1"/>
</dbReference>
<dbReference type="Pfam" id="PF01266">
    <property type="entry name" value="DAO"/>
    <property type="match status" value="1"/>
</dbReference>
<reference evidence="3 4" key="1">
    <citation type="journal article" date="2002" name="Proc. Natl. Acad. Sci. U.S.A.">
        <title>Complete genome sequence of Clostridium perfringens, an anaerobic flesh-eater.</title>
        <authorList>
            <person name="Shimizu T."/>
            <person name="Ohtani K."/>
            <person name="Hirakawa H."/>
            <person name="Ohshima K."/>
            <person name="Yamashita A."/>
            <person name="Shiba T."/>
            <person name="Ogasawara N."/>
            <person name="Hattori M."/>
            <person name="Kuhara S."/>
            <person name="Hayashi H."/>
        </authorList>
    </citation>
    <scope>NUCLEOTIDE SEQUENCE [LARGE SCALE GENOMIC DNA]</scope>
    <source>
        <strain evidence="4">13 / Type A</strain>
    </source>
</reference>
<dbReference type="SUPFAM" id="SSF54373">
    <property type="entry name" value="FAD-linked reductases, C-terminal domain"/>
    <property type="match status" value="1"/>
</dbReference>
<evidence type="ECO:0000313" key="4">
    <source>
        <dbReference type="Proteomes" id="UP000000818"/>
    </source>
</evidence>
<dbReference type="EMBL" id="BA000016">
    <property type="protein sequence ID" value="BAB80115.1"/>
    <property type="molecule type" value="Genomic_DNA"/>
</dbReference>
<sequence>MRDIIVIGAGVVGCSIARELSKYNLDVLVVEKNSDVSEGISKGNSGIVHAGYNEKIGTLKAKLNIEGNKIFDDLSRDLQFPFKRNGAFILAFSDEEMKTLESLKENGEKLGVEGLEILTREEALNIEPNLNKEIVGVLNVKTSGIVSPYEMTIALAENAAENGVEFKLNSKVTNIEKISEGYKVTLNNKELVSGKIIINASGLEGAFLNNLVSMSKREINPVKGEYCLFDKVAGAMINKTLFQVPSKLSKGVLVTPTAEGNLLVGPNAVEGKTLETSREGIDEILDKSKKSLEELPVARILNTFSGIRPKTKGGDFIIEEVEDAKNFINVIGIDSPGLTAAPAIGVYVVNMIKERLDLVEKKNFKKTREKIVRFAELSLEEKNRLIKEKPAYGHMVCKCEFVTEGEIVEAIHRPIKALTVDAIKRRTRASMGGCQGVGCTLPISKILSRELGIDISDINKNSEGSPVIGFKEMIFNY</sequence>
<evidence type="ECO:0000259" key="2">
    <source>
        <dbReference type="Pfam" id="PF04324"/>
    </source>
</evidence>
<dbReference type="Pfam" id="PF04324">
    <property type="entry name" value="Fer2_BFD"/>
    <property type="match status" value="1"/>
</dbReference>
<evidence type="ECO:0000313" key="3">
    <source>
        <dbReference type="EMBL" id="BAB80115.1"/>
    </source>
</evidence>
<dbReference type="InterPro" id="IPR007419">
    <property type="entry name" value="BFD-like_2Fe2S-bd_dom"/>
</dbReference>
<dbReference type="Proteomes" id="UP000000818">
    <property type="component" value="Chromosome"/>
</dbReference>